<sequence length="392" mass="45219">MKIQARHLSGAFSVRNKIRSILDDWVSYSSTKDSKEPTIGEKLKEVSSEKPKKDTEIDGLVDNILEMHLKTAKVQQLNQTSGPSLQERNVFSQIFESLHQKNKTQPLNSTKILRRGRKTVKPKSLHALFQENETSNGDNKVSLTDKDIRDFPLSLTSNYFQKSVDTQGNASKSVEFFKEQEKIRKELFEKLEPTLRHINSLNTDVDVYRFALKMTEKYLKQSKSNKPNSQKSFSLEEVAIQSSKTPELPLLTPTVIQALILHCVISLIVDFNSYDYAINIFEKIKAWDISLYMVTCTNDFYNVILKQTWLKTQDLDPILALLQEMKTNGVNGNLRTLEILAQIKLYFAQRRLSNIQVDNVADISNNSTEKSMLKTIDRELKRLVKQYLEERY</sequence>
<keyword evidence="3" id="KW-1185">Reference proteome</keyword>
<reference evidence="2 3" key="2">
    <citation type="journal article" date="2016" name="FEMS Yeast Res.">
        <title>Curation of the genome annotation of Pichia pastoris (Komagataella phaffii) CBS7435 from gene level to protein function.</title>
        <authorList>
            <person name="Valli M."/>
            <person name="Tatto N.E."/>
            <person name="Peymann A."/>
            <person name="Gruber C."/>
            <person name="Landes N."/>
            <person name="Ekker H."/>
            <person name="Thallinger G.G."/>
            <person name="Mattanovich D."/>
            <person name="Gasser B."/>
            <person name="Graf A.B."/>
        </authorList>
    </citation>
    <scope>GENOME REANNOTATION</scope>
    <source>
        <strain evidence="2 3">ATCC 76273 / CBS 7435 / CECT 11047 / NRRL Y-11430 / Wegner 21-1</strain>
    </source>
</reference>
<protein>
    <recommendedName>
        <fullName evidence="1">Mtf2-like C-terminal domain-containing protein</fullName>
    </recommendedName>
</protein>
<gene>
    <name evidence="2" type="ordered locus">PP7435_Chr1-2335</name>
</gene>
<evidence type="ECO:0000313" key="2">
    <source>
        <dbReference type="EMBL" id="SCV11836.1"/>
    </source>
</evidence>
<dbReference type="PANTHER" id="PTHR39468:SF1">
    <property type="entry name" value="MTF2-LIKE C-TERMINAL DOMAIN-CONTAINING PROTEIN"/>
    <property type="match status" value="1"/>
</dbReference>
<dbReference type="PANTHER" id="PTHR39468">
    <property type="entry name" value="CHROMOSOME 7, WHOLE GENOME SHOTGUN SEQUENCE"/>
    <property type="match status" value="1"/>
</dbReference>
<accession>A0A1G4KPB0</accession>
<name>A0A1G4KPB0_KOMPC</name>
<evidence type="ECO:0000259" key="1">
    <source>
        <dbReference type="Pfam" id="PF19189"/>
    </source>
</evidence>
<dbReference type="Pfam" id="PF19189">
    <property type="entry name" value="Mtf2"/>
    <property type="match status" value="1"/>
</dbReference>
<reference evidence="2 3" key="1">
    <citation type="journal article" date="2011" name="J. Biotechnol.">
        <title>High-quality genome sequence of Pichia pastoris CBS7435.</title>
        <authorList>
            <person name="Kuberl A."/>
            <person name="Schneider J."/>
            <person name="Thallinger G.G."/>
            <person name="Anderl I."/>
            <person name="Wibberg D."/>
            <person name="Hajek T."/>
            <person name="Jaenicke S."/>
            <person name="Brinkrolf K."/>
            <person name="Goesmann A."/>
            <person name="Szczepanowski R."/>
            <person name="Puhler A."/>
            <person name="Schwab H."/>
            <person name="Glieder A."/>
            <person name="Pichler H."/>
        </authorList>
    </citation>
    <scope>NUCLEOTIDE SEQUENCE [LARGE SCALE GENOMIC DNA]</scope>
    <source>
        <strain evidence="3">ATCC 76273 / CBS 7435 / CECT 11047 / NRRL Y-11430 / Wegner 21-1</strain>
    </source>
</reference>
<proteinExistence type="predicted"/>
<evidence type="ECO:0000313" key="3">
    <source>
        <dbReference type="Proteomes" id="UP000006853"/>
    </source>
</evidence>
<feature type="domain" description="Mtf2-like C-terminal" evidence="1">
    <location>
        <begin position="185"/>
        <end position="385"/>
    </location>
</feature>
<dbReference type="Proteomes" id="UP000006853">
    <property type="component" value="Chromosome 1"/>
</dbReference>
<organism evidence="2 3">
    <name type="scientific">Komagataella phaffii (strain ATCC 76273 / CBS 7435 / CECT 11047 / NRRL Y-11430 / Wegner 21-1)</name>
    <name type="common">Yeast</name>
    <name type="synonym">Pichia pastoris</name>
    <dbReference type="NCBI Taxonomy" id="981350"/>
    <lineage>
        <taxon>Eukaryota</taxon>
        <taxon>Fungi</taxon>
        <taxon>Dikarya</taxon>
        <taxon>Ascomycota</taxon>
        <taxon>Saccharomycotina</taxon>
        <taxon>Pichiomycetes</taxon>
        <taxon>Pichiales</taxon>
        <taxon>Pichiaceae</taxon>
        <taxon>Komagataella</taxon>
    </lineage>
</organism>
<dbReference type="InterPro" id="IPR043837">
    <property type="entry name" value="Mtf2-like_C"/>
</dbReference>
<dbReference type="SMR" id="A0A1G4KPB0"/>
<dbReference type="GO" id="GO:0005739">
    <property type="term" value="C:mitochondrion"/>
    <property type="evidence" value="ECO:0007669"/>
    <property type="project" value="InterPro"/>
</dbReference>
<dbReference type="EMBL" id="FR839628">
    <property type="protein sequence ID" value="SCV11836.1"/>
    <property type="molecule type" value="Genomic_DNA"/>
</dbReference>
<dbReference type="InterPro" id="IPR040009">
    <property type="entry name" value="Mtf2/C5D6.12-like"/>
</dbReference>
<dbReference type="AlphaFoldDB" id="A0A1G4KPB0"/>